<name>A0A3D8RT78_9HELO</name>
<dbReference type="Gene3D" id="3.40.50.720">
    <property type="entry name" value="NAD(P)-binding Rossmann-like Domain"/>
    <property type="match status" value="1"/>
</dbReference>
<organism evidence="3 4">
    <name type="scientific">Coleophoma cylindrospora</name>
    <dbReference type="NCBI Taxonomy" id="1849047"/>
    <lineage>
        <taxon>Eukaryota</taxon>
        <taxon>Fungi</taxon>
        <taxon>Dikarya</taxon>
        <taxon>Ascomycota</taxon>
        <taxon>Pezizomycotina</taxon>
        <taxon>Leotiomycetes</taxon>
        <taxon>Helotiales</taxon>
        <taxon>Dermateaceae</taxon>
        <taxon>Coleophoma</taxon>
    </lineage>
</organism>
<accession>A0A3D8RT78</accession>
<dbReference type="AlphaFoldDB" id="A0A3D8RT78"/>
<dbReference type="Pfam" id="PF01408">
    <property type="entry name" value="GFO_IDH_MocA"/>
    <property type="match status" value="1"/>
</dbReference>
<dbReference type="InterPro" id="IPR004104">
    <property type="entry name" value="Gfo/Idh/MocA-like_OxRdtase_C"/>
</dbReference>
<proteinExistence type="predicted"/>
<dbReference type="InterPro" id="IPR000683">
    <property type="entry name" value="Gfo/Idh/MocA-like_OxRdtase_N"/>
</dbReference>
<evidence type="ECO:0000313" key="3">
    <source>
        <dbReference type="EMBL" id="RDW77205.1"/>
    </source>
</evidence>
<dbReference type="SUPFAM" id="SSF55347">
    <property type="entry name" value="Glyceraldehyde-3-phosphate dehydrogenase-like, C-terminal domain"/>
    <property type="match status" value="1"/>
</dbReference>
<gene>
    <name evidence="3" type="ORF">BP6252_05258</name>
</gene>
<comment type="caution">
    <text evidence="3">The sequence shown here is derived from an EMBL/GenBank/DDBJ whole genome shotgun (WGS) entry which is preliminary data.</text>
</comment>
<dbReference type="PANTHER" id="PTHR43377:SF1">
    <property type="entry name" value="BILIVERDIN REDUCTASE A"/>
    <property type="match status" value="1"/>
</dbReference>
<dbReference type="GO" id="GO:0000166">
    <property type="term" value="F:nucleotide binding"/>
    <property type="evidence" value="ECO:0007669"/>
    <property type="project" value="InterPro"/>
</dbReference>
<dbReference type="Pfam" id="PF02894">
    <property type="entry name" value="GFO_IDH_MocA_C"/>
    <property type="match status" value="1"/>
</dbReference>
<dbReference type="SUPFAM" id="SSF51735">
    <property type="entry name" value="NAD(P)-binding Rossmann-fold domains"/>
    <property type="match status" value="1"/>
</dbReference>
<sequence>MAAVFQKKLNIAIIGAGLIGPRHAKAVASCAQASLHSLVEPSPKGPDIAASLNTTHYSSIDELILSRPPPDAAIVCTPNSTHVKLSKQLIAAGIHVLVEKPISTTIAEGHELIQAAADAHIKLLVGHHRRFNPYLLAAKGALEANRIGQVIAVQGIWANQKPSDYFDGLGEWRRNGDSGGPILINLIHEIDLLQYMLGPISYVAAIPTPNQRGFAAEEGAAIMLRFRSGAVGTFLLSDNVVAPWSFEAGTGENPMIPAVRADAGAGGFYRVMGTKGSLSVGDMTVWKYAGEEGDWTKELIKEEVGVQTEKIPFDLQVQHLVDVVRGGMKPSCSGEDALQAMVVCDAIKRAMVSGTGIEIP</sequence>
<dbReference type="STRING" id="1849047.A0A3D8RT78"/>
<dbReference type="Gene3D" id="3.30.360.10">
    <property type="entry name" value="Dihydrodipicolinate Reductase, domain 2"/>
    <property type="match status" value="1"/>
</dbReference>
<dbReference type="PANTHER" id="PTHR43377">
    <property type="entry name" value="BILIVERDIN REDUCTASE A"/>
    <property type="match status" value="1"/>
</dbReference>
<feature type="domain" description="Gfo/Idh/MocA-like oxidoreductase N-terminal" evidence="1">
    <location>
        <begin position="9"/>
        <end position="127"/>
    </location>
</feature>
<evidence type="ECO:0000259" key="1">
    <source>
        <dbReference type="Pfam" id="PF01408"/>
    </source>
</evidence>
<dbReference type="OrthoDB" id="64915at2759"/>
<protein>
    <submittedName>
        <fullName evidence="3">Uncharacterized protein</fullName>
    </submittedName>
</protein>
<dbReference type="InterPro" id="IPR051450">
    <property type="entry name" value="Gfo/Idh/MocA_Oxidoreductases"/>
</dbReference>
<evidence type="ECO:0000313" key="4">
    <source>
        <dbReference type="Proteomes" id="UP000256645"/>
    </source>
</evidence>
<evidence type="ECO:0000259" key="2">
    <source>
        <dbReference type="Pfam" id="PF02894"/>
    </source>
</evidence>
<dbReference type="Proteomes" id="UP000256645">
    <property type="component" value="Unassembled WGS sequence"/>
</dbReference>
<dbReference type="InterPro" id="IPR036291">
    <property type="entry name" value="NAD(P)-bd_dom_sf"/>
</dbReference>
<keyword evidence="4" id="KW-1185">Reference proteome</keyword>
<reference evidence="3 4" key="1">
    <citation type="journal article" date="2018" name="IMA Fungus">
        <title>IMA Genome-F 9: Draft genome sequence of Annulohypoxylon stygium, Aspergillus mulundensis, Berkeleyomyces basicola (syn. Thielaviopsis basicola), Ceratocystis smalleyi, two Cercospora beticola strains, Coleophoma cylindrospora, Fusarium fracticaudum, Phialophora cf. hyalina, and Morchella septimelata.</title>
        <authorList>
            <person name="Wingfield B.D."/>
            <person name="Bills G.F."/>
            <person name="Dong Y."/>
            <person name="Huang W."/>
            <person name="Nel W.J."/>
            <person name="Swalarsk-Parry B.S."/>
            <person name="Vaghefi N."/>
            <person name="Wilken P.M."/>
            <person name="An Z."/>
            <person name="de Beer Z.W."/>
            <person name="De Vos L."/>
            <person name="Chen L."/>
            <person name="Duong T.A."/>
            <person name="Gao Y."/>
            <person name="Hammerbacher A."/>
            <person name="Kikkert J.R."/>
            <person name="Li Y."/>
            <person name="Li H."/>
            <person name="Li K."/>
            <person name="Li Q."/>
            <person name="Liu X."/>
            <person name="Ma X."/>
            <person name="Naidoo K."/>
            <person name="Pethybridge S.J."/>
            <person name="Sun J."/>
            <person name="Steenkamp E.T."/>
            <person name="van der Nest M.A."/>
            <person name="van Wyk S."/>
            <person name="Wingfield M.J."/>
            <person name="Xiong C."/>
            <person name="Yue Q."/>
            <person name="Zhang X."/>
        </authorList>
    </citation>
    <scope>NUCLEOTIDE SEQUENCE [LARGE SCALE GENOMIC DNA]</scope>
    <source>
        <strain evidence="3 4">BP6252</strain>
    </source>
</reference>
<dbReference type="EMBL" id="PDLM01000005">
    <property type="protein sequence ID" value="RDW77205.1"/>
    <property type="molecule type" value="Genomic_DNA"/>
</dbReference>
<feature type="domain" description="Gfo/Idh/MocA-like oxidoreductase C-terminal" evidence="2">
    <location>
        <begin position="139"/>
        <end position="358"/>
    </location>
</feature>